<protein>
    <recommendedName>
        <fullName evidence="2">Peptidase M14 domain-containing protein</fullName>
    </recommendedName>
</protein>
<comment type="caution">
    <text evidence="3">The sequence shown here is derived from an EMBL/GenBank/DDBJ whole genome shotgun (WGS) entry which is preliminary data.</text>
</comment>
<dbReference type="EMBL" id="MJIC01000017">
    <property type="protein sequence ID" value="OFI32436.1"/>
    <property type="molecule type" value="Genomic_DNA"/>
</dbReference>
<name>A0A1E8F9H3_9ALTE</name>
<accession>A0A1E8F9H3</accession>
<proteinExistence type="inferred from homology"/>
<evidence type="ECO:0000313" key="3">
    <source>
        <dbReference type="EMBL" id="OFI32436.1"/>
    </source>
</evidence>
<comment type="similarity">
    <text evidence="1">Belongs to the peptidase M14 family.</text>
</comment>
<comment type="caution">
    <text evidence="1">Lacks conserved residue(s) required for the propagation of feature annotation.</text>
</comment>
<dbReference type="InterPro" id="IPR000834">
    <property type="entry name" value="Peptidase_M14"/>
</dbReference>
<dbReference type="GO" id="GO:0004181">
    <property type="term" value="F:metallocarboxypeptidase activity"/>
    <property type="evidence" value="ECO:0007669"/>
    <property type="project" value="InterPro"/>
</dbReference>
<dbReference type="STRING" id="1856405.BFC17_06900"/>
<dbReference type="Proteomes" id="UP000176037">
    <property type="component" value="Unassembled WGS sequence"/>
</dbReference>
<dbReference type="Gene3D" id="3.40.630.10">
    <property type="entry name" value="Zn peptidases"/>
    <property type="match status" value="1"/>
</dbReference>
<dbReference type="RefSeq" id="WP_070178420.1">
    <property type="nucleotide sequence ID" value="NZ_BMJR01000007.1"/>
</dbReference>
<gene>
    <name evidence="3" type="ORF">BFC17_06900</name>
</gene>
<sequence length="449" mass="49696">MKAAHPHLPAQTIASLWQAHHFSDLNKPHLRPDDIRPVLEKLGEYADIDKRVIGHSCTGRPIERLTLGHGPMVVLAWTQMHGDEPTATAAVLDWLEMLMVNNTSNELALPDHWHSLVTLHIIPMLNPDGAQRMTRVNEQGIDINRDARQLQSPEGKLLWQQVLELKPDIAFNLHDQNPYYTAGNTAYPATIAFLAPAFHPDKHVDAPRLRAKQLIACMADTLSHWLPCHIGRYDDTYSLRSFGDNIAGTGASTILIESGAYPNDPHRQVARKMNVIALQSALEALLGNLFQQKSLADYYRIPDNVEDGLVDIKFSQVRQQLGSTDYIADISVNIDKAGRASIRHIGDLSAQAGFTQISAYHTSVNPLKGITLDGPLVLDEKRYKALLREGFCYFVGDAKLLDNQSGLPCLCVAAPLSYTNLFVGADAYWVMTDNEGAKRAVLNGLTVPL</sequence>
<dbReference type="PROSITE" id="PS52035">
    <property type="entry name" value="PEPTIDASE_M14"/>
    <property type="match status" value="1"/>
</dbReference>
<evidence type="ECO:0000313" key="4">
    <source>
        <dbReference type="Proteomes" id="UP000176037"/>
    </source>
</evidence>
<feature type="domain" description="Peptidase M14" evidence="2">
    <location>
        <begin position="27"/>
        <end position="285"/>
    </location>
</feature>
<reference evidence="3 4" key="1">
    <citation type="submission" date="2016-09" db="EMBL/GenBank/DDBJ databases">
        <title>Alteromonas lipolytica, a new species isolated from sea water.</title>
        <authorList>
            <person name="Wu Y.-H."/>
            <person name="Cheng H."/>
            <person name="Xu X.-W."/>
        </authorList>
    </citation>
    <scope>NUCLEOTIDE SEQUENCE [LARGE SCALE GENOMIC DNA]</scope>
    <source>
        <strain evidence="3 4">JW12</strain>
    </source>
</reference>
<dbReference type="AlphaFoldDB" id="A0A1E8F9H3"/>
<dbReference type="Pfam" id="PF00246">
    <property type="entry name" value="Peptidase_M14"/>
    <property type="match status" value="1"/>
</dbReference>
<organism evidence="3 4">
    <name type="scientific">Alteromonas lipolytica</name>
    <dbReference type="NCBI Taxonomy" id="1856405"/>
    <lineage>
        <taxon>Bacteria</taxon>
        <taxon>Pseudomonadati</taxon>
        <taxon>Pseudomonadota</taxon>
        <taxon>Gammaproteobacteria</taxon>
        <taxon>Alteromonadales</taxon>
        <taxon>Alteromonadaceae</taxon>
        <taxon>Alteromonas/Salinimonas group</taxon>
        <taxon>Alteromonas</taxon>
    </lineage>
</organism>
<dbReference type="GO" id="GO:0006508">
    <property type="term" value="P:proteolysis"/>
    <property type="evidence" value="ECO:0007669"/>
    <property type="project" value="InterPro"/>
</dbReference>
<evidence type="ECO:0000259" key="2">
    <source>
        <dbReference type="PROSITE" id="PS52035"/>
    </source>
</evidence>
<evidence type="ECO:0000256" key="1">
    <source>
        <dbReference type="PROSITE-ProRule" id="PRU01379"/>
    </source>
</evidence>
<keyword evidence="4" id="KW-1185">Reference proteome</keyword>
<dbReference type="GO" id="GO:0008270">
    <property type="term" value="F:zinc ion binding"/>
    <property type="evidence" value="ECO:0007669"/>
    <property type="project" value="InterPro"/>
</dbReference>
<dbReference type="OrthoDB" id="9758209at2"/>
<dbReference type="SUPFAM" id="SSF53187">
    <property type="entry name" value="Zn-dependent exopeptidases"/>
    <property type="match status" value="1"/>
</dbReference>